<organism evidence="2 3">
    <name type="scientific">Romanomermis culicivorax</name>
    <name type="common">Nematode worm</name>
    <dbReference type="NCBI Taxonomy" id="13658"/>
    <lineage>
        <taxon>Eukaryota</taxon>
        <taxon>Metazoa</taxon>
        <taxon>Ecdysozoa</taxon>
        <taxon>Nematoda</taxon>
        <taxon>Enoplea</taxon>
        <taxon>Dorylaimia</taxon>
        <taxon>Mermithida</taxon>
        <taxon>Mermithoidea</taxon>
        <taxon>Mermithidae</taxon>
        <taxon>Romanomermis</taxon>
    </lineage>
</organism>
<protein>
    <submittedName>
        <fullName evidence="3">G-protein coupled receptors family 1 profile domain-containing protein</fullName>
    </submittedName>
</protein>
<dbReference type="Proteomes" id="UP000887565">
    <property type="component" value="Unplaced"/>
</dbReference>
<feature type="transmembrane region" description="Helical" evidence="1">
    <location>
        <begin position="201"/>
        <end position="220"/>
    </location>
</feature>
<keyword evidence="1" id="KW-0812">Transmembrane</keyword>
<feature type="transmembrane region" description="Helical" evidence="1">
    <location>
        <begin position="29"/>
        <end position="49"/>
    </location>
</feature>
<name>A0A915J0I4_ROMCU</name>
<keyword evidence="1" id="KW-0472">Membrane</keyword>
<evidence type="ECO:0000313" key="2">
    <source>
        <dbReference type="Proteomes" id="UP000887565"/>
    </source>
</evidence>
<feature type="transmembrane region" description="Helical" evidence="1">
    <location>
        <begin position="152"/>
        <end position="176"/>
    </location>
</feature>
<evidence type="ECO:0000256" key="1">
    <source>
        <dbReference type="SAM" id="Phobius"/>
    </source>
</evidence>
<proteinExistence type="predicted"/>
<dbReference type="AlphaFoldDB" id="A0A915J0I4"/>
<feature type="transmembrane region" description="Helical" evidence="1">
    <location>
        <begin position="255"/>
        <end position="277"/>
    </location>
</feature>
<feature type="transmembrane region" description="Helical" evidence="1">
    <location>
        <begin position="110"/>
        <end position="131"/>
    </location>
</feature>
<evidence type="ECO:0000313" key="3">
    <source>
        <dbReference type="WBParaSite" id="nRc.2.0.1.t19202-RA"/>
    </source>
</evidence>
<feature type="transmembrane region" description="Helical" evidence="1">
    <location>
        <begin position="61"/>
        <end position="90"/>
    </location>
</feature>
<feature type="transmembrane region" description="Helical" evidence="1">
    <location>
        <begin position="289"/>
        <end position="311"/>
    </location>
</feature>
<keyword evidence="1" id="KW-1133">Transmembrane helix</keyword>
<accession>A0A915J0I4</accession>
<dbReference type="WBParaSite" id="nRc.2.0.1.t19202-RA">
    <property type="protein sequence ID" value="nRc.2.0.1.t19202-RA"/>
    <property type="gene ID" value="nRc.2.0.1.g19202"/>
</dbReference>
<sequence length="312" mass="35798">MSNFNFTDNLTHPIDDNTPSKWLVLPTTLMIIFSSIGLAMNFISTVVLIESRGRVPGRVKILVITSCLIYAARCLYFLAKCGYIICILISPSGYSIVAMSYAACVLEQTFYISTGFGHFLSLFYISVERFLVMEFHKIFANMKINGRKHSAVFSLVVLSTLSLGVAVHFTLTAMSYNDERPEQKLLFCYVSFIWDKSISNVYTFMCIVIQILTCAAYYALHQKSQKNFDQFVVHRIHDNLSERFFVWSNIKVTVWLLKVMIPSTVLMTVVLISALIFRTQVNFDFRYTVLYSVSIICFYSFDAFLFSMIVLR</sequence>
<reference evidence="3" key="1">
    <citation type="submission" date="2022-11" db="UniProtKB">
        <authorList>
            <consortium name="WormBaseParasite"/>
        </authorList>
    </citation>
    <scope>IDENTIFICATION</scope>
</reference>
<keyword evidence="2" id="KW-1185">Reference proteome</keyword>